<protein>
    <submittedName>
        <fullName evidence="3">Stress responsive A/B barrel domain-containing protein</fullName>
    </submittedName>
</protein>
<proteinExistence type="predicted"/>
<dbReference type="PROSITE" id="PS51502">
    <property type="entry name" value="S_R_A_B_BARREL"/>
    <property type="match status" value="1"/>
</dbReference>
<dbReference type="PANTHER" id="PTHR33178:SF10">
    <property type="entry name" value="STRESS-RESPONSE A_B BARREL DOMAIN-CONTAINING PROTEIN"/>
    <property type="match status" value="1"/>
</dbReference>
<evidence type="ECO:0000259" key="2">
    <source>
        <dbReference type="PROSITE" id="PS51502"/>
    </source>
</evidence>
<dbReference type="SMART" id="SM00886">
    <property type="entry name" value="Dabb"/>
    <property type="match status" value="1"/>
</dbReference>
<keyword evidence="4" id="KW-1185">Reference proteome</keyword>
<accession>A0A4P9XIN4</accession>
<reference evidence="4" key="1">
    <citation type="journal article" date="2018" name="Nat. Microbiol.">
        <title>Leveraging single-cell genomics to expand the fungal tree of life.</title>
        <authorList>
            <person name="Ahrendt S.R."/>
            <person name="Quandt C.A."/>
            <person name="Ciobanu D."/>
            <person name="Clum A."/>
            <person name="Salamov A."/>
            <person name="Andreopoulos B."/>
            <person name="Cheng J.F."/>
            <person name="Woyke T."/>
            <person name="Pelin A."/>
            <person name="Henrissat B."/>
            <person name="Reynolds N.K."/>
            <person name="Benny G.L."/>
            <person name="Smith M.E."/>
            <person name="James T.Y."/>
            <person name="Grigoriev I.V."/>
        </authorList>
    </citation>
    <scope>NUCLEOTIDE SEQUENCE [LARGE SCALE GENOMIC DNA]</scope>
    <source>
        <strain evidence="4">RSA 1356</strain>
    </source>
</reference>
<dbReference type="Gene3D" id="3.30.70.100">
    <property type="match status" value="1"/>
</dbReference>
<evidence type="ECO:0000313" key="3">
    <source>
        <dbReference type="EMBL" id="RKP05221.1"/>
    </source>
</evidence>
<organism evidence="3 4">
    <name type="scientific">Thamnocephalis sphaerospora</name>
    <dbReference type="NCBI Taxonomy" id="78915"/>
    <lineage>
        <taxon>Eukaryota</taxon>
        <taxon>Fungi</taxon>
        <taxon>Fungi incertae sedis</taxon>
        <taxon>Zoopagomycota</taxon>
        <taxon>Zoopagomycotina</taxon>
        <taxon>Zoopagomycetes</taxon>
        <taxon>Zoopagales</taxon>
        <taxon>Sigmoideomycetaceae</taxon>
        <taxon>Thamnocephalis</taxon>
    </lineage>
</organism>
<dbReference type="AlphaFoldDB" id="A0A4P9XIN4"/>
<dbReference type="EMBL" id="KZ993212">
    <property type="protein sequence ID" value="RKP05221.1"/>
    <property type="molecule type" value="Genomic_DNA"/>
</dbReference>
<name>A0A4P9XIN4_9FUNG</name>
<dbReference type="OrthoDB" id="42919at2759"/>
<evidence type="ECO:0000256" key="1">
    <source>
        <dbReference type="ARBA" id="ARBA00011738"/>
    </source>
</evidence>
<evidence type="ECO:0000313" key="4">
    <source>
        <dbReference type="Proteomes" id="UP000271241"/>
    </source>
</evidence>
<sequence>MAVIHIVLIKFKPEATTSERQALMTEMNTLRDIPCVRSLSFGENFTHRSEGYTHALVVGVETKDDVVAYMIHPIHQAFSAKLATFAESRLAVDFEDQAIPAAASI</sequence>
<dbReference type="InterPro" id="IPR013097">
    <property type="entry name" value="Dabb"/>
</dbReference>
<comment type="subunit">
    <text evidence="1">Homodimer.</text>
</comment>
<dbReference type="STRING" id="78915.A0A4P9XIN4"/>
<gene>
    <name evidence="3" type="ORF">THASP1DRAFT_32940</name>
</gene>
<dbReference type="InterPro" id="IPR044662">
    <property type="entry name" value="HS1/DABB1-like"/>
</dbReference>
<dbReference type="SUPFAM" id="SSF54909">
    <property type="entry name" value="Dimeric alpha+beta barrel"/>
    <property type="match status" value="1"/>
</dbReference>
<dbReference type="Proteomes" id="UP000271241">
    <property type="component" value="Unassembled WGS sequence"/>
</dbReference>
<dbReference type="PANTHER" id="PTHR33178">
    <property type="match status" value="1"/>
</dbReference>
<dbReference type="InterPro" id="IPR011008">
    <property type="entry name" value="Dimeric_a/b-barrel"/>
</dbReference>
<dbReference type="Pfam" id="PF07876">
    <property type="entry name" value="Dabb"/>
    <property type="match status" value="1"/>
</dbReference>
<feature type="domain" description="Stress-response A/B barrel" evidence="2">
    <location>
        <begin position="3"/>
        <end position="94"/>
    </location>
</feature>